<evidence type="ECO:0000313" key="8">
    <source>
        <dbReference type="EMBL" id="RNI07186.1"/>
    </source>
</evidence>
<dbReference type="Gene3D" id="3.50.50.60">
    <property type="entry name" value="FAD/NAD(P)-binding domain"/>
    <property type="match status" value="1"/>
</dbReference>
<dbReference type="InterPro" id="IPR002922">
    <property type="entry name" value="Thi4_fam"/>
</dbReference>
<comment type="similarity">
    <text evidence="6">Belongs to the THI4 family.</text>
</comment>
<dbReference type="EMBL" id="PVBU01000008">
    <property type="protein sequence ID" value="PQV42181.1"/>
    <property type="molecule type" value="Genomic_DNA"/>
</dbReference>
<dbReference type="InterPro" id="IPR022828">
    <property type="entry name" value="Thi4_prok"/>
</dbReference>
<dbReference type="HAMAP" id="MF_00304">
    <property type="entry name" value="Thi4"/>
    <property type="match status" value="1"/>
</dbReference>
<gene>
    <name evidence="6" type="primary">thi4</name>
    <name evidence="7" type="ORF">B0H22_10848</name>
    <name evidence="8" type="ORF">EDD83_09690</name>
</gene>
<keyword evidence="1 6" id="KW-0808">Transferase</keyword>
<evidence type="ECO:0000256" key="2">
    <source>
        <dbReference type="ARBA" id="ARBA00022723"/>
    </source>
</evidence>
<dbReference type="GO" id="GO:0009229">
    <property type="term" value="P:thiamine diphosphate biosynthetic process"/>
    <property type="evidence" value="ECO:0007669"/>
    <property type="project" value="UniProtKB-UniRule"/>
</dbReference>
<feature type="binding site" description="in other chain" evidence="6">
    <location>
        <position position="63"/>
    </location>
    <ligand>
        <name>NAD(+)</name>
        <dbReference type="ChEBI" id="CHEBI:57540"/>
        <note>ligand shared between two adjacent protomers</note>
    </ligand>
</feature>
<feature type="binding site" description="in other chain" evidence="6">
    <location>
        <begin position="55"/>
        <end position="56"/>
    </location>
    <ligand>
        <name>NAD(+)</name>
        <dbReference type="ChEBI" id="CHEBI:57540"/>
        <note>ligand shared between two adjacent protomers</note>
    </ligand>
</feature>
<evidence type="ECO:0000256" key="4">
    <source>
        <dbReference type="ARBA" id="ARBA00023004"/>
    </source>
</evidence>
<comment type="cofactor">
    <cofactor evidence="6">
        <name>Fe(2+)</name>
        <dbReference type="ChEBI" id="CHEBI:29033"/>
    </cofactor>
</comment>
<dbReference type="PRINTS" id="PR00419">
    <property type="entry name" value="ADXRDTASE"/>
</dbReference>
<keyword evidence="5 6" id="KW-0520">NAD</keyword>
<organism evidence="7 9">
    <name type="scientific">Methanohalophilus euhalobius</name>
    <dbReference type="NCBI Taxonomy" id="51203"/>
    <lineage>
        <taxon>Archaea</taxon>
        <taxon>Methanobacteriati</taxon>
        <taxon>Methanobacteriota</taxon>
        <taxon>Stenosarchaea group</taxon>
        <taxon>Methanomicrobia</taxon>
        <taxon>Methanosarcinales</taxon>
        <taxon>Methanosarcinaceae</taxon>
        <taxon>Methanohalophilus</taxon>
    </lineage>
</organism>
<protein>
    <recommendedName>
        <fullName evidence="6">Thiamine thiazole synthase</fullName>
        <ecNumber evidence="6">2.4.2.59</ecNumber>
    </recommendedName>
</protein>
<reference evidence="8 10" key="2">
    <citation type="submission" date="2018-10" db="EMBL/GenBank/DDBJ databases">
        <title>Cultivation of a novel Methanohalophilus strain from Kebrit Deep of the Red Sea and a genomic comparison of members of the genus Methanohalophilus.</title>
        <authorList>
            <person name="Guan Y."/>
            <person name="Ngugi D.K."/>
            <person name="Stingl U."/>
        </authorList>
    </citation>
    <scope>NUCLEOTIDE SEQUENCE [LARGE SCALE GENOMIC DNA]</scope>
    <source>
        <strain evidence="8 10">DSM 10369</strain>
    </source>
</reference>
<feature type="binding site" description="in other chain" evidence="6">
    <location>
        <position position="36"/>
    </location>
    <ligand>
        <name>NAD(+)</name>
        <dbReference type="ChEBI" id="CHEBI:57540"/>
        <note>ligand shared between two adjacent protomers</note>
    </ligand>
</feature>
<sequence length="258" mass="27901">MELDERIITRAIVEEFTNVFLDYTDVDVALVGGGPANLVAARYLAEAGLKTVLFEKKLSVGGGMWGGGMMFPRIVVQEEARRILDDFDVPYNEYEEGYYVANSVGTVGKLISAAVSAGVEIFNLVSFEDVMIRDNDEVCGLVINWTAVEIARLHVDPLTIRSRLVLDGTGHEATVCNTVQRKIPGAFGGKKVVGEKPMWADTGERLVMENTREVYPGLIVTGMAANAIAGSPRMGPVFGGMLLSGEKAAQLAISRLKD</sequence>
<evidence type="ECO:0000313" key="10">
    <source>
        <dbReference type="Proteomes" id="UP000273978"/>
    </source>
</evidence>
<evidence type="ECO:0000256" key="5">
    <source>
        <dbReference type="ARBA" id="ARBA00023027"/>
    </source>
</evidence>
<comment type="caution">
    <text evidence="6">Lacks conserved residue(s) required for the propagation of feature annotation.</text>
</comment>
<dbReference type="EC" id="2.4.2.59" evidence="6"/>
<dbReference type="PANTHER" id="PTHR43422">
    <property type="entry name" value="THIAMINE THIAZOLE SYNTHASE"/>
    <property type="match status" value="1"/>
</dbReference>
<evidence type="ECO:0000256" key="6">
    <source>
        <dbReference type="HAMAP-Rule" id="MF_00304"/>
    </source>
</evidence>
<comment type="catalytic activity">
    <reaction evidence="6">
        <text>hydrogen sulfide + glycine + NAD(+) = ADP-5-ethyl-4-methylthiazole-2-carboxylate + nicotinamide + 3 H2O + H(+)</text>
        <dbReference type="Rhea" id="RHEA:55704"/>
        <dbReference type="ChEBI" id="CHEBI:15377"/>
        <dbReference type="ChEBI" id="CHEBI:15378"/>
        <dbReference type="ChEBI" id="CHEBI:17154"/>
        <dbReference type="ChEBI" id="CHEBI:29919"/>
        <dbReference type="ChEBI" id="CHEBI:57305"/>
        <dbReference type="ChEBI" id="CHEBI:57540"/>
        <dbReference type="ChEBI" id="CHEBI:139151"/>
        <dbReference type="EC" id="2.4.2.59"/>
    </reaction>
</comment>
<keyword evidence="4 6" id="KW-0408">Iron</keyword>
<dbReference type="GO" id="GO:0009228">
    <property type="term" value="P:thiamine biosynthetic process"/>
    <property type="evidence" value="ECO:0007669"/>
    <property type="project" value="UniProtKB-KW"/>
</dbReference>
<comment type="function">
    <text evidence="6">Involved in the biosynthesis of the thiazole moiety of thiamine. Catalyzes the conversion of NAD and glycine to adenosine diphosphate 5-(2-hydroxyethyl)-4-methylthiazole-2-carboxylate (ADT), an adenylated thiazole intermediate, using free sulfide as a source of sulfur.</text>
</comment>
<evidence type="ECO:0000256" key="3">
    <source>
        <dbReference type="ARBA" id="ARBA00022977"/>
    </source>
</evidence>
<feature type="binding site" description="in other chain" evidence="6">
    <location>
        <position position="223"/>
    </location>
    <ligand>
        <name>NAD(+)</name>
        <dbReference type="ChEBI" id="CHEBI:57540"/>
        <note>ligand shared between two adjacent protomers</note>
    </ligand>
</feature>
<dbReference type="Pfam" id="PF01946">
    <property type="entry name" value="Thi4"/>
    <property type="match status" value="1"/>
</dbReference>
<dbReference type="GO" id="GO:0005506">
    <property type="term" value="F:iron ion binding"/>
    <property type="evidence" value="ECO:0007669"/>
    <property type="project" value="UniProtKB-UniRule"/>
</dbReference>
<comment type="caution">
    <text evidence="7">The sequence shown here is derived from an EMBL/GenBank/DDBJ whole genome shotgun (WGS) entry which is preliminary data.</text>
</comment>
<dbReference type="Proteomes" id="UP000251060">
    <property type="component" value="Unassembled WGS sequence"/>
</dbReference>
<dbReference type="SUPFAM" id="SSF51905">
    <property type="entry name" value="FAD/NAD(P)-binding domain"/>
    <property type="match status" value="1"/>
</dbReference>
<dbReference type="EMBL" id="RJJF01000021">
    <property type="protein sequence ID" value="RNI07186.1"/>
    <property type="molecule type" value="Genomic_DNA"/>
</dbReference>
<comment type="subunit">
    <text evidence="6">Homooctamer; tetramer of dimers.</text>
</comment>
<keyword evidence="3 6" id="KW-0784">Thiamine biosynthesis</keyword>
<reference evidence="7 9" key="1">
    <citation type="submission" date="2018-02" db="EMBL/GenBank/DDBJ databases">
        <title>Subsurface microbial communities from deep shales in Ohio and West Virginia, USA.</title>
        <authorList>
            <person name="Wrighton K."/>
        </authorList>
    </citation>
    <scope>NUCLEOTIDE SEQUENCE [LARGE SCALE GENOMIC DNA]</scope>
    <source>
        <strain evidence="7 9">DSM 10369</strain>
    </source>
</reference>
<dbReference type="GO" id="GO:0016763">
    <property type="term" value="F:pentosyltransferase activity"/>
    <property type="evidence" value="ECO:0007669"/>
    <property type="project" value="UniProtKB-UniRule"/>
</dbReference>
<feature type="binding site" description="in other chain" evidence="6">
    <location>
        <position position="171"/>
    </location>
    <ligand>
        <name>Fe cation</name>
        <dbReference type="ChEBI" id="CHEBI:24875"/>
        <note>ligand shared between two adjacent protomers</note>
    </ligand>
</feature>
<evidence type="ECO:0000313" key="9">
    <source>
        <dbReference type="Proteomes" id="UP000251060"/>
    </source>
</evidence>
<keyword evidence="2 6" id="KW-0479">Metal-binding</keyword>
<comment type="pathway">
    <text evidence="6">Cofactor biosynthesis; thiamine diphosphate biosynthesis.</text>
</comment>
<feature type="binding site" evidence="6">
    <location>
        <position position="156"/>
    </location>
    <ligand>
        <name>Fe cation</name>
        <dbReference type="ChEBI" id="CHEBI:24875"/>
        <note>ligand shared between two adjacent protomers</note>
    </ligand>
</feature>
<accession>A0A314ZW58</accession>
<dbReference type="InterPro" id="IPR036188">
    <property type="entry name" value="FAD/NAD-bd_sf"/>
</dbReference>
<evidence type="ECO:0000256" key="1">
    <source>
        <dbReference type="ARBA" id="ARBA00022679"/>
    </source>
</evidence>
<dbReference type="UniPathway" id="UPA00060"/>
<dbReference type="PANTHER" id="PTHR43422:SF3">
    <property type="entry name" value="THIAMINE THIAZOLE SYNTHASE"/>
    <property type="match status" value="1"/>
</dbReference>
<feature type="binding site" evidence="6">
    <location>
        <begin position="154"/>
        <end position="156"/>
    </location>
    <ligand>
        <name>NAD(+)</name>
        <dbReference type="ChEBI" id="CHEBI:57540"/>
        <note>ligand shared between two adjacent protomers</note>
    </ligand>
</feature>
<dbReference type="GO" id="GO:0052837">
    <property type="term" value="P:thiazole biosynthetic process"/>
    <property type="evidence" value="ECO:0007669"/>
    <property type="project" value="UniProtKB-UniRule"/>
</dbReference>
<feature type="binding site" evidence="6">
    <location>
        <position position="233"/>
    </location>
    <ligand>
        <name>glycine</name>
        <dbReference type="ChEBI" id="CHEBI:57305"/>
    </ligand>
</feature>
<dbReference type="Proteomes" id="UP000273978">
    <property type="component" value="Unassembled WGS sequence"/>
</dbReference>
<name>A0A314ZW58_9EURY</name>
<dbReference type="RefSeq" id="WP_105460833.1">
    <property type="nucleotide sequence ID" value="NZ_PVBU01000008.1"/>
</dbReference>
<dbReference type="NCBIfam" id="TIGR00292">
    <property type="entry name" value="sulfide-dependent adenosine diphosphate thiazole synthase"/>
    <property type="match status" value="1"/>
</dbReference>
<dbReference type="AlphaFoldDB" id="A0A314ZW58"/>
<proteinExistence type="inferred from homology"/>
<evidence type="ECO:0000313" key="7">
    <source>
        <dbReference type="EMBL" id="PQV42181.1"/>
    </source>
</evidence>